<dbReference type="InterPro" id="IPR000262">
    <property type="entry name" value="FMN-dep_DH"/>
</dbReference>
<reference evidence="4" key="1">
    <citation type="submission" date="2020-10" db="EMBL/GenBank/DDBJ databases">
        <authorList>
            <person name="Han B."/>
            <person name="Lu T."/>
            <person name="Zhao Q."/>
            <person name="Huang X."/>
            <person name="Zhao Y."/>
        </authorList>
    </citation>
    <scope>NUCLEOTIDE SEQUENCE</scope>
</reference>
<name>A0A811N6D0_9POAL</name>
<dbReference type="AlphaFoldDB" id="A0A811N6D0"/>
<dbReference type="InterPro" id="IPR013785">
    <property type="entry name" value="Aldolase_TIM"/>
</dbReference>
<evidence type="ECO:0000256" key="2">
    <source>
        <dbReference type="ARBA" id="ARBA00023002"/>
    </source>
</evidence>
<dbReference type="PANTHER" id="PTHR10578">
    <property type="entry name" value="S -2-HYDROXY-ACID OXIDASE-RELATED"/>
    <property type="match status" value="1"/>
</dbReference>
<dbReference type="PROSITE" id="PS51349">
    <property type="entry name" value="FMN_HYDROXY_ACID_DH_2"/>
    <property type="match status" value="1"/>
</dbReference>
<feature type="domain" description="FMN hydroxy acid dehydrogenase" evidence="3">
    <location>
        <begin position="86"/>
        <end position="173"/>
    </location>
</feature>
<dbReference type="Pfam" id="PF01070">
    <property type="entry name" value="FMN_dh"/>
    <property type="match status" value="1"/>
</dbReference>
<dbReference type="Gene3D" id="3.20.20.70">
    <property type="entry name" value="Aldolase class I"/>
    <property type="match status" value="2"/>
</dbReference>
<dbReference type="GO" id="GO:0016491">
    <property type="term" value="F:oxidoreductase activity"/>
    <property type="evidence" value="ECO:0007669"/>
    <property type="project" value="UniProtKB-KW"/>
</dbReference>
<organism evidence="4 5">
    <name type="scientific">Miscanthus lutarioriparius</name>
    <dbReference type="NCBI Taxonomy" id="422564"/>
    <lineage>
        <taxon>Eukaryota</taxon>
        <taxon>Viridiplantae</taxon>
        <taxon>Streptophyta</taxon>
        <taxon>Embryophyta</taxon>
        <taxon>Tracheophyta</taxon>
        <taxon>Spermatophyta</taxon>
        <taxon>Magnoliopsida</taxon>
        <taxon>Liliopsida</taxon>
        <taxon>Poales</taxon>
        <taxon>Poaceae</taxon>
        <taxon>PACMAD clade</taxon>
        <taxon>Panicoideae</taxon>
        <taxon>Andropogonodae</taxon>
        <taxon>Andropogoneae</taxon>
        <taxon>Saccharinae</taxon>
        <taxon>Miscanthus</taxon>
    </lineage>
</organism>
<dbReference type="OrthoDB" id="25826at2759"/>
<protein>
    <recommendedName>
        <fullName evidence="3">FMN hydroxy acid dehydrogenase domain-containing protein</fullName>
    </recommendedName>
</protein>
<keyword evidence="5" id="KW-1185">Reference proteome</keyword>
<dbReference type="EMBL" id="CAJGYO010000003">
    <property type="protein sequence ID" value="CAD6217111.1"/>
    <property type="molecule type" value="Genomic_DNA"/>
</dbReference>
<comment type="caution">
    <text evidence="4">The sequence shown here is derived from an EMBL/GenBank/DDBJ whole genome shotgun (WGS) entry which is preliminary data.</text>
</comment>
<dbReference type="Proteomes" id="UP000604825">
    <property type="component" value="Unassembled WGS sequence"/>
</dbReference>
<evidence type="ECO:0000256" key="1">
    <source>
        <dbReference type="ARBA" id="ARBA00001917"/>
    </source>
</evidence>
<keyword evidence="2" id="KW-0560">Oxidoreductase</keyword>
<dbReference type="PANTHER" id="PTHR10578:SF67">
    <property type="entry name" value="PEROXISOMAL (S)-2-HYDROXYACID OXIDASE GLO3"/>
    <property type="match status" value="1"/>
</dbReference>
<sequence>MCKRRDVSATLVRRAESLGFKAVVLTVDRPVLGRREADIRNKMIAPRFVNLEDLMSLDNDIDSAEGGSKLERFSWETLDPSLSWKVVKAVEGAVPVLVDGGIRRGTDVLKALALGAKAVMVGRPVLYGLAARGEAGARHVIEMLNEELELAMALCGCRSVAEVTRAHVQTEGDGIRALL</sequence>
<dbReference type="SUPFAM" id="SSF51395">
    <property type="entry name" value="FMN-linked oxidoreductases"/>
    <property type="match status" value="1"/>
</dbReference>
<evidence type="ECO:0000259" key="3">
    <source>
        <dbReference type="PROSITE" id="PS51349"/>
    </source>
</evidence>
<evidence type="ECO:0000313" key="4">
    <source>
        <dbReference type="EMBL" id="CAD6217111.1"/>
    </source>
</evidence>
<proteinExistence type="predicted"/>
<dbReference type="InterPro" id="IPR037396">
    <property type="entry name" value="FMN_HAD"/>
</dbReference>
<accession>A0A811N6D0</accession>
<gene>
    <name evidence="4" type="ORF">NCGR_LOCUS11236</name>
</gene>
<comment type="cofactor">
    <cofactor evidence="1">
        <name>FMN</name>
        <dbReference type="ChEBI" id="CHEBI:58210"/>
    </cofactor>
</comment>
<evidence type="ECO:0000313" key="5">
    <source>
        <dbReference type="Proteomes" id="UP000604825"/>
    </source>
</evidence>